<dbReference type="EMBL" id="BGZK01001952">
    <property type="protein sequence ID" value="GBP88705.1"/>
    <property type="molecule type" value="Genomic_DNA"/>
</dbReference>
<protein>
    <submittedName>
        <fullName evidence="1">Uncharacterized protein</fullName>
    </submittedName>
</protein>
<keyword evidence="2" id="KW-1185">Reference proteome</keyword>
<organism evidence="1 2">
    <name type="scientific">Eumeta variegata</name>
    <name type="common">Bagworm moth</name>
    <name type="synonym">Eumeta japonica</name>
    <dbReference type="NCBI Taxonomy" id="151549"/>
    <lineage>
        <taxon>Eukaryota</taxon>
        <taxon>Metazoa</taxon>
        <taxon>Ecdysozoa</taxon>
        <taxon>Arthropoda</taxon>
        <taxon>Hexapoda</taxon>
        <taxon>Insecta</taxon>
        <taxon>Pterygota</taxon>
        <taxon>Neoptera</taxon>
        <taxon>Endopterygota</taxon>
        <taxon>Lepidoptera</taxon>
        <taxon>Glossata</taxon>
        <taxon>Ditrysia</taxon>
        <taxon>Tineoidea</taxon>
        <taxon>Psychidae</taxon>
        <taxon>Oiketicinae</taxon>
        <taxon>Eumeta</taxon>
    </lineage>
</organism>
<sequence length="124" mass="14273">MFPYRSLTILGEYYRSDSPRDGSWWERRAYSCPKKGYGRLARLPPLPLITALLNNTAFNTARPSIETISDRKALQSMMRWKDTSAALAVPLQGRYLGRSADLKAQNKENLFYTHLDLSHSLDYE</sequence>
<evidence type="ECO:0000313" key="1">
    <source>
        <dbReference type="EMBL" id="GBP88705.1"/>
    </source>
</evidence>
<name>A0A4C1ZQ83_EUMVA</name>
<proteinExistence type="predicted"/>
<dbReference type="OrthoDB" id="264795at2759"/>
<evidence type="ECO:0000313" key="2">
    <source>
        <dbReference type="Proteomes" id="UP000299102"/>
    </source>
</evidence>
<accession>A0A4C1ZQ83</accession>
<reference evidence="1 2" key="1">
    <citation type="journal article" date="2019" name="Commun. Biol.">
        <title>The bagworm genome reveals a unique fibroin gene that provides high tensile strength.</title>
        <authorList>
            <person name="Kono N."/>
            <person name="Nakamura H."/>
            <person name="Ohtoshi R."/>
            <person name="Tomita M."/>
            <person name="Numata K."/>
            <person name="Arakawa K."/>
        </authorList>
    </citation>
    <scope>NUCLEOTIDE SEQUENCE [LARGE SCALE GENOMIC DNA]</scope>
</reference>
<dbReference type="AlphaFoldDB" id="A0A4C1ZQ83"/>
<dbReference type="Proteomes" id="UP000299102">
    <property type="component" value="Unassembled WGS sequence"/>
</dbReference>
<gene>
    <name evidence="1" type="ORF">EVAR_60641_1</name>
</gene>
<comment type="caution">
    <text evidence="1">The sequence shown here is derived from an EMBL/GenBank/DDBJ whole genome shotgun (WGS) entry which is preliminary data.</text>
</comment>